<organism evidence="3 4">
    <name type="scientific">Dipteronia sinensis</name>
    <dbReference type="NCBI Taxonomy" id="43782"/>
    <lineage>
        <taxon>Eukaryota</taxon>
        <taxon>Viridiplantae</taxon>
        <taxon>Streptophyta</taxon>
        <taxon>Embryophyta</taxon>
        <taxon>Tracheophyta</taxon>
        <taxon>Spermatophyta</taxon>
        <taxon>Magnoliopsida</taxon>
        <taxon>eudicotyledons</taxon>
        <taxon>Gunneridae</taxon>
        <taxon>Pentapetalae</taxon>
        <taxon>rosids</taxon>
        <taxon>malvids</taxon>
        <taxon>Sapindales</taxon>
        <taxon>Sapindaceae</taxon>
        <taxon>Hippocastanoideae</taxon>
        <taxon>Acereae</taxon>
        <taxon>Dipteronia</taxon>
    </lineage>
</organism>
<evidence type="ECO:0000313" key="4">
    <source>
        <dbReference type="Proteomes" id="UP001281410"/>
    </source>
</evidence>
<gene>
    <name evidence="3" type="ORF">Dsin_021137</name>
</gene>
<comment type="caution">
    <text evidence="3">The sequence shown here is derived from an EMBL/GenBank/DDBJ whole genome shotgun (WGS) entry which is preliminary data.</text>
</comment>
<feature type="signal peptide" evidence="2">
    <location>
        <begin position="1"/>
        <end position="21"/>
    </location>
</feature>
<keyword evidence="2" id="KW-0732">Signal</keyword>
<keyword evidence="1" id="KW-0175">Coiled coil</keyword>
<reference evidence="3" key="1">
    <citation type="journal article" date="2023" name="Plant J.">
        <title>Genome sequences and population genomics provide insights into the demographic history, inbreeding, and mutation load of two 'living fossil' tree species of Dipteronia.</title>
        <authorList>
            <person name="Feng Y."/>
            <person name="Comes H.P."/>
            <person name="Chen J."/>
            <person name="Zhu S."/>
            <person name="Lu R."/>
            <person name="Zhang X."/>
            <person name="Li P."/>
            <person name="Qiu J."/>
            <person name="Olsen K.M."/>
            <person name="Qiu Y."/>
        </authorList>
    </citation>
    <scope>NUCLEOTIDE SEQUENCE</scope>
    <source>
        <strain evidence="3">NBL</strain>
    </source>
</reference>
<evidence type="ECO:0000256" key="1">
    <source>
        <dbReference type="SAM" id="Coils"/>
    </source>
</evidence>
<dbReference type="Proteomes" id="UP001281410">
    <property type="component" value="Unassembled WGS sequence"/>
</dbReference>
<evidence type="ECO:0000256" key="2">
    <source>
        <dbReference type="SAM" id="SignalP"/>
    </source>
</evidence>
<proteinExistence type="predicted"/>
<name>A0AAE0ABW0_9ROSI</name>
<evidence type="ECO:0000313" key="3">
    <source>
        <dbReference type="EMBL" id="KAK3207091.1"/>
    </source>
</evidence>
<sequence>MEIYRILFTLILLSLFALILTNQIQQLQQQRLFTELQETNLRIARLESAIEESIHKINAKNYFIEEIIDDMATEIHDLQSLLSKIKDDSLHAKGRLILLEGDVDASGDEQGKEEEEMKIQRVT</sequence>
<protein>
    <submittedName>
        <fullName evidence="3">Uncharacterized protein</fullName>
    </submittedName>
</protein>
<dbReference type="EMBL" id="JANJYJ010000006">
    <property type="protein sequence ID" value="KAK3207091.1"/>
    <property type="molecule type" value="Genomic_DNA"/>
</dbReference>
<feature type="chain" id="PRO_5042026721" evidence="2">
    <location>
        <begin position="22"/>
        <end position="123"/>
    </location>
</feature>
<keyword evidence="4" id="KW-1185">Reference proteome</keyword>
<feature type="coiled-coil region" evidence="1">
    <location>
        <begin position="36"/>
        <end position="88"/>
    </location>
</feature>
<dbReference type="AlphaFoldDB" id="A0AAE0ABW0"/>
<accession>A0AAE0ABW0</accession>